<dbReference type="Proteomes" id="UP001629288">
    <property type="component" value="Unassembled WGS sequence"/>
</dbReference>
<comment type="caution">
    <text evidence="1">The sequence shown here is derived from an EMBL/GenBank/DDBJ whole genome shotgun (WGS) entry which is preliminary data.</text>
</comment>
<evidence type="ECO:0000313" key="1">
    <source>
        <dbReference type="EMBL" id="MFM0445456.1"/>
    </source>
</evidence>
<reference evidence="1 2" key="1">
    <citation type="journal article" date="2024" name="Chem. Sci.">
        <title>Discovery of megapolipeptins by genome mining of a Burkholderiales bacteria collection.</title>
        <authorList>
            <person name="Paulo B.S."/>
            <person name="Recchia M.J.J."/>
            <person name="Lee S."/>
            <person name="Fergusson C.H."/>
            <person name="Romanowski S.B."/>
            <person name="Hernandez A."/>
            <person name="Krull N."/>
            <person name="Liu D.Y."/>
            <person name="Cavanagh H."/>
            <person name="Bos A."/>
            <person name="Gray C.A."/>
            <person name="Murphy B.T."/>
            <person name="Linington R.G."/>
            <person name="Eustaquio A.S."/>
        </authorList>
    </citation>
    <scope>NUCLEOTIDE SEQUENCE [LARGE SCALE GENOMIC DNA]</scope>
    <source>
        <strain evidence="1 2">RL17-379-BIB-C</strain>
    </source>
</reference>
<sequence>MKRLYARFVLCLIGPALRLATRETEAAKSIGWALSKSGQLSIIRTPEQARALDAELTAAISDSLRRAMNSEWLSRKEADAALSRHEASSAKDSGETG</sequence>
<name>A0ABW9C1I7_9BURK</name>
<proteinExistence type="predicted"/>
<dbReference type="EMBL" id="JAQQDH010000005">
    <property type="protein sequence ID" value="MFM0445456.1"/>
    <property type="molecule type" value="Genomic_DNA"/>
</dbReference>
<accession>A0ABW9C1I7</accession>
<evidence type="ECO:0000313" key="2">
    <source>
        <dbReference type="Proteomes" id="UP001629288"/>
    </source>
</evidence>
<protein>
    <submittedName>
        <fullName evidence="1">Uncharacterized protein</fullName>
    </submittedName>
</protein>
<keyword evidence="2" id="KW-1185">Reference proteome</keyword>
<organism evidence="1 2">
    <name type="scientific">Paraburkholderia strydomiana</name>
    <dbReference type="NCBI Taxonomy" id="1245417"/>
    <lineage>
        <taxon>Bacteria</taxon>
        <taxon>Pseudomonadati</taxon>
        <taxon>Pseudomonadota</taxon>
        <taxon>Betaproteobacteria</taxon>
        <taxon>Burkholderiales</taxon>
        <taxon>Burkholderiaceae</taxon>
        <taxon>Paraburkholderia</taxon>
    </lineage>
</organism>
<dbReference type="RefSeq" id="WP_408130112.1">
    <property type="nucleotide sequence ID" value="NZ_JAQQDH010000005.1"/>
</dbReference>
<gene>
    <name evidence="1" type="ORF">PQR00_17830</name>
</gene>